<dbReference type="PANTHER" id="PTHR13793">
    <property type="entry name" value="PHD FINGER PROTEINS"/>
    <property type="match status" value="1"/>
</dbReference>
<feature type="compositionally biased region" description="Polar residues" evidence="1">
    <location>
        <begin position="159"/>
        <end position="178"/>
    </location>
</feature>
<feature type="region of interest" description="Disordered" evidence="1">
    <location>
        <begin position="1"/>
        <end position="80"/>
    </location>
</feature>
<evidence type="ECO:0000256" key="1">
    <source>
        <dbReference type="SAM" id="MobiDB-lite"/>
    </source>
</evidence>
<accession>R8BYN2</accession>
<dbReference type="GeneID" id="19323961"/>
<organism evidence="3 4">
    <name type="scientific">Phaeoacremonium minimum (strain UCR-PA7)</name>
    <name type="common">Esca disease fungus</name>
    <name type="synonym">Togninia minima</name>
    <dbReference type="NCBI Taxonomy" id="1286976"/>
    <lineage>
        <taxon>Eukaryota</taxon>
        <taxon>Fungi</taxon>
        <taxon>Dikarya</taxon>
        <taxon>Ascomycota</taxon>
        <taxon>Pezizomycotina</taxon>
        <taxon>Sordariomycetes</taxon>
        <taxon>Sordariomycetidae</taxon>
        <taxon>Togniniales</taxon>
        <taxon>Togniniaceae</taxon>
        <taxon>Phaeoacremonium</taxon>
    </lineage>
</organism>
<feature type="compositionally biased region" description="Polar residues" evidence="1">
    <location>
        <begin position="852"/>
        <end position="868"/>
    </location>
</feature>
<feature type="region of interest" description="Disordered" evidence="1">
    <location>
        <begin position="126"/>
        <end position="192"/>
    </location>
</feature>
<dbReference type="eggNOG" id="KOG0955">
    <property type="taxonomic scope" value="Eukaryota"/>
</dbReference>
<keyword evidence="4" id="KW-1185">Reference proteome</keyword>
<evidence type="ECO:0000313" key="4">
    <source>
        <dbReference type="Proteomes" id="UP000014074"/>
    </source>
</evidence>
<feature type="compositionally biased region" description="Acidic residues" evidence="1">
    <location>
        <begin position="776"/>
        <end position="789"/>
    </location>
</feature>
<dbReference type="Proteomes" id="UP000014074">
    <property type="component" value="Unassembled WGS sequence"/>
</dbReference>
<gene>
    <name evidence="3" type="ORF">UCRPA7_36</name>
</gene>
<dbReference type="Pfam" id="PF10513">
    <property type="entry name" value="EPL1"/>
    <property type="match status" value="1"/>
</dbReference>
<feature type="domain" description="Enhancer of polycomb-like N-terminal" evidence="2">
    <location>
        <begin position="107"/>
        <end position="351"/>
    </location>
</feature>
<dbReference type="AlphaFoldDB" id="R8BYN2"/>
<feature type="compositionally biased region" description="Low complexity" evidence="1">
    <location>
        <begin position="941"/>
        <end position="950"/>
    </location>
</feature>
<dbReference type="KEGG" id="tmn:UCRPA7_36"/>
<feature type="compositionally biased region" description="Basic and acidic residues" evidence="1">
    <location>
        <begin position="390"/>
        <end position="401"/>
    </location>
</feature>
<feature type="compositionally biased region" description="Polar residues" evidence="1">
    <location>
        <begin position="374"/>
        <end position="384"/>
    </location>
</feature>
<feature type="compositionally biased region" description="Basic residues" evidence="1">
    <location>
        <begin position="951"/>
        <end position="971"/>
    </location>
</feature>
<name>R8BYN2_PHAM7</name>
<protein>
    <submittedName>
        <fullName evidence="3">Putative bromodomain containing 1 protein</fullName>
    </submittedName>
</protein>
<evidence type="ECO:0000313" key="3">
    <source>
        <dbReference type="EMBL" id="EOO04457.1"/>
    </source>
</evidence>
<dbReference type="EMBL" id="KB932776">
    <property type="protein sequence ID" value="EOO04457.1"/>
    <property type="molecule type" value="Genomic_DNA"/>
</dbReference>
<feature type="region of interest" description="Disordered" evidence="1">
    <location>
        <begin position="357"/>
        <end position="409"/>
    </location>
</feature>
<dbReference type="OrthoDB" id="20839at2759"/>
<dbReference type="PANTHER" id="PTHR13793:SF107">
    <property type="entry name" value="BROMODOMAIN-CONTAINING PROTEIN HOMOLOG"/>
    <property type="match status" value="1"/>
</dbReference>
<reference evidence="4" key="1">
    <citation type="journal article" date="2013" name="Genome Announc.">
        <title>Draft genome sequence of the ascomycete Phaeoacremonium aleophilum strain UCR-PA7, a causal agent of the esca disease complex in grapevines.</title>
        <authorList>
            <person name="Blanco-Ulate B."/>
            <person name="Rolshausen P."/>
            <person name="Cantu D."/>
        </authorList>
    </citation>
    <scope>NUCLEOTIDE SEQUENCE [LARGE SCALE GENOMIC DNA]</scope>
    <source>
        <strain evidence="4">UCR-PA7</strain>
    </source>
</reference>
<dbReference type="InterPro" id="IPR019542">
    <property type="entry name" value="Enhancer_polycomb-like_N"/>
</dbReference>
<dbReference type="RefSeq" id="XP_007910825.1">
    <property type="nucleotide sequence ID" value="XM_007912634.1"/>
</dbReference>
<dbReference type="InterPro" id="IPR050701">
    <property type="entry name" value="Histone_Mod_Regulator"/>
</dbReference>
<feature type="region of interest" description="Disordered" evidence="1">
    <location>
        <begin position="768"/>
        <end position="881"/>
    </location>
</feature>
<dbReference type="HOGENOM" id="CLU_002663_0_0_1"/>
<dbReference type="GO" id="GO:0006357">
    <property type="term" value="P:regulation of transcription by RNA polymerase II"/>
    <property type="evidence" value="ECO:0007669"/>
    <property type="project" value="TreeGrafter"/>
</dbReference>
<feature type="region of interest" description="Disordered" evidence="1">
    <location>
        <begin position="932"/>
        <end position="971"/>
    </location>
</feature>
<evidence type="ECO:0000259" key="2">
    <source>
        <dbReference type="Pfam" id="PF10513"/>
    </source>
</evidence>
<sequence>MFAASEPPHKKRKYVPGGPGGGGRFIDDEDNDSFGQISAAVSAPRPRTTTQITSPIMPRRERSSRIRTAANRSEPDEMEFSSAAAVAAAVVQSEGYKPREERGWEEFHPNLDIEATFMIFHSEDVDGIAKSTPPTPSRHTRSTPMNGVSTPSKDAASGSVVNTPNGLSNAGDSQSMILDTTPRRRVGRPPRESASLYAIRPPEIIATPRTPKVLPIHNQTPKERLDLKQPSYRKTDRILLFESKTFGQARYVEKAMMNVGYQESDNFIRPERKLIKASDSNLDEDLEQLAGAKADGDGSQPGASSLGRVEYDMDEQDDVWLESYNTQRKANDLEPITREIFEITITKIEKEWHALEKRIPKPNPKPPQTHRPRSSSAAAVNGETQVGEEQDSKHCPPDYTKENSVSQATREAKRFYKKTMKGRIWATSQASAQQIAATHRHAITEHPPDESQMIGAKLNGGPGDKNKGQGGKVWKLPSGAPVIPQAVFDLVEYGLQRFTLRKRKEFVGEACRYWTLKREARRGAALLKRLQLQMETFSSMELTRRNFVAMGPSGKARLQRRIEFAETLMKDLEQLKHLSEDIVKREVDKLEQAEMEQDFVDTTYFPVYKLFLPVIEKAQLLDKNVFQDGLAKMQTQLDARFYTTTLAFAHDLCEVINVGINGPSRSAAARSIDASPTKHSTYSEARDRKRLGKRILKAVQQQLESALRAEADITSKPLDTLLKELDGMIEASLELRQLSSLASHGEVAAEASQDVIMVDAPSDHQITVADGVNGEDKDDSGDPMDVEEDAASKTDNIKVKTASPQKGAKVNGTTPSGDLEADGAVQKPDMPVTNGVDAADTPPGTNGYVPVSNPTQAGPLTPPQSNGSLGRGPTDTLTEGGIPWYLKPFDIEGTTAVEEQWAGRDALRALSEELTDMDDDELNDLEFNVEDSTITASPINAVSESAPSSSSKKKGSANKVTKRLRQSTRRR</sequence>
<proteinExistence type="predicted"/>